<comment type="caution">
    <text evidence="1">The sequence shown here is derived from an EMBL/GenBank/DDBJ whole genome shotgun (WGS) entry which is preliminary data.</text>
</comment>
<organism evidence="1 2">
    <name type="scientific">Microcystis aeruginosa Ma_SC_T_19800800_S464</name>
    <dbReference type="NCBI Taxonomy" id="2486257"/>
    <lineage>
        <taxon>Bacteria</taxon>
        <taxon>Bacillati</taxon>
        <taxon>Cyanobacteriota</taxon>
        <taxon>Cyanophyceae</taxon>
        <taxon>Oscillatoriophycideae</taxon>
        <taxon>Chroococcales</taxon>
        <taxon>Microcystaceae</taxon>
        <taxon>Microcystis</taxon>
    </lineage>
</organism>
<name>A0A552DBS5_MICAE</name>
<gene>
    <name evidence="1" type="ORF">EWV81_23560</name>
</gene>
<evidence type="ECO:0000313" key="1">
    <source>
        <dbReference type="EMBL" id="TRU19659.1"/>
    </source>
</evidence>
<protein>
    <submittedName>
        <fullName evidence="1">Uncharacterized protein</fullName>
    </submittedName>
</protein>
<sequence length="126" mass="14525">MGLLTNWRPQSLHLRLGLPLCVEPFLMVWQEPHLGQRNIEAGESFVRKLCSKSSSPSNQDLIIQEKILIEKAIIKSKFLNHKKQIFYIYQVIIFISQYSTQLRLDKQESYATTIGSLPGEVSIHEV</sequence>
<dbReference type="EMBL" id="SFBL01000235">
    <property type="protein sequence ID" value="TRU19659.1"/>
    <property type="molecule type" value="Genomic_DNA"/>
</dbReference>
<dbReference type="AlphaFoldDB" id="A0A552DBS5"/>
<accession>A0A552DBS5</accession>
<evidence type="ECO:0000313" key="2">
    <source>
        <dbReference type="Proteomes" id="UP000319313"/>
    </source>
</evidence>
<proteinExistence type="predicted"/>
<dbReference type="Proteomes" id="UP000319313">
    <property type="component" value="Unassembled WGS sequence"/>
</dbReference>
<reference evidence="1 2" key="1">
    <citation type="submission" date="2019-01" db="EMBL/GenBank/DDBJ databases">
        <title>Coherence of Microcystis species and biogeography revealed through population genomics.</title>
        <authorList>
            <person name="Perez-Carrascal O.M."/>
            <person name="Terrat Y."/>
            <person name="Giani A."/>
            <person name="Fortin N."/>
            <person name="Tromas N."/>
            <person name="Shapiro B.J."/>
        </authorList>
    </citation>
    <scope>NUCLEOTIDE SEQUENCE [LARGE SCALE GENOMIC DNA]</scope>
    <source>
        <strain evidence="1">Ma_SC_T_19800800_S464</strain>
    </source>
</reference>